<gene>
    <name evidence="2" type="ORF">BJ983_004290</name>
</gene>
<evidence type="ECO:0008006" key="4">
    <source>
        <dbReference type="Google" id="ProtNLM"/>
    </source>
</evidence>
<name>A0A7Y9DZ11_9PSEU</name>
<evidence type="ECO:0000256" key="1">
    <source>
        <dbReference type="SAM" id="SignalP"/>
    </source>
</evidence>
<organism evidence="2 3">
    <name type="scientific">Actinomycetospora corticicola</name>
    <dbReference type="NCBI Taxonomy" id="663602"/>
    <lineage>
        <taxon>Bacteria</taxon>
        <taxon>Bacillati</taxon>
        <taxon>Actinomycetota</taxon>
        <taxon>Actinomycetes</taxon>
        <taxon>Pseudonocardiales</taxon>
        <taxon>Pseudonocardiaceae</taxon>
        <taxon>Actinomycetospora</taxon>
    </lineage>
</organism>
<comment type="caution">
    <text evidence="2">The sequence shown here is derived from an EMBL/GenBank/DDBJ whole genome shotgun (WGS) entry which is preliminary data.</text>
</comment>
<evidence type="ECO:0000313" key="3">
    <source>
        <dbReference type="Proteomes" id="UP000535890"/>
    </source>
</evidence>
<dbReference type="Proteomes" id="UP000535890">
    <property type="component" value="Unassembled WGS sequence"/>
</dbReference>
<accession>A0A7Y9DZ11</accession>
<keyword evidence="3" id="KW-1185">Reference proteome</keyword>
<keyword evidence="1" id="KW-0732">Signal</keyword>
<feature type="chain" id="PRO_5031098461" description="Small secreted domain DUF320" evidence="1">
    <location>
        <begin position="26"/>
        <end position="108"/>
    </location>
</feature>
<feature type="signal peptide" evidence="1">
    <location>
        <begin position="1"/>
        <end position="25"/>
    </location>
</feature>
<dbReference type="RefSeq" id="WP_179795671.1">
    <property type="nucleotide sequence ID" value="NZ_BAABHP010000020.1"/>
</dbReference>
<protein>
    <recommendedName>
        <fullName evidence="4">Small secreted domain DUF320</fullName>
    </recommendedName>
</protein>
<dbReference type="AlphaFoldDB" id="A0A7Y9DZ11"/>
<reference evidence="2 3" key="1">
    <citation type="submission" date="2020-07" db="EMBL/GenBank/DDBJ databases">
        <title>Sequencing the genomes of 1000 actinobacteria strains.</title>
        <authorList>
            <person name="Klenk H.-P."/>
        </authorList>
    </citation>
    <scope>NUCLEOTIDE SEQUENCE [LARGE SCALE GENOMIC DNA]</scope>
    <source>
        <strain evidence="2 3">DSM 45772</strain>
    </source>
</reference>
<dbReference type="EMBL" id="JACCBN010000001">
    <property type="protein sequence ID" value="NYD38188.1"/>
    <property type="molecule type" value="Genomic_DNA"/>
</dbReference>
<evidence type="ECO:0000313" key="2">
    <source>
        <dbReference type="EMBL" id="NYD38188.1"/>
    </source>
</evidence>
<sequence length="108" mass="10130">MIKKLGIAGVGVAAGLVALAPFASATESHGAPHAGAGSSTCSVAGGNAAANNRSASDGLVGAVVQAPVGGLNAANIVCNSILNDNLSGNVVDLSVLGDGLDLLGLLGL</sequence>
<proteinExistence type="predicted"/>